<name>A0A0E9WPQ3_ANGAN</name>
<protein>
    <submittedName>
        <fullName evidence="1">Uncharacterized protein</fullName>
    </submittedName>
</protein>
<organism evidence="1">
    <name type="scientific">Anguilla anguilla</name>
    <name type="common">European freshwater eel</name>
    <name type="synonym">Muraena anguilla</name>
    <dbReference type="NCBI Taxonomy" id="7936"/>
    <lineage>
        <taxon>Eukaryota</taxon>
        <taxon>Metazoa</taxon>
        <taxon>Chordata</taxon>
        <taxon>Craniata</taxon>
        <taxon>Vertebrata</taxon>
        <taxon>Euteleostomi</taxon>
        <taxon>Actinopterygii</taxon>
        <taxon>Neopterygii</taxon>
        <taxon>Teleostei</taxon>
        <taxon>Anguilliformes</taxon>
        <taxon>Anguillidae</taxon>
        <taxon>Anguilla</taxon>
    </lineage>
</organism>
<reference evidence="1" key="2">
    <citation type="journal article" date="2015" name="Fish Shellfish Immunol.">
        <title>Early steps in the European eel (Anguilla anguilla)-Vibrio vulnificus interaction in the gills: Role of the RtxA13 toxin.</title>
        <authorList>
            <person name="Callol A."/>
            <person name="Pajuelo D."/>
            <person name="Ebbesson L."/>
            <person name="Teles M."/>
            <person name="MacKenzie S."/>
            <person name="Amaro C."/>
        </authorList>
    </citation>
    <scope>NUCLEOTIDE SEQUENCE</scope>
</reference>
<sequence>MFSCNLCVSMHYCYYVVNTIQYNFHSKVDSPKLVQCKVLPLLDYCIFITRVTVDRSVLLLTIYFFQMKMKLYPKH</sequence>
<proteinExistence type="predicted"/>
<reference evidence="1" key="1">
    <citation type="submission" date="2014-11" db="EMBL/GenBank/DDBJ databases">
        <authorList>
            <person name="Amaro Gonzalez C."/>
        </authorList>
    </citation>
    <scope>NUCLEOTIDE SEQUENCE</scope>
</reference>
<evidence type="ECO:0000313" key="1">
    <source>
        <dbReference type="EMBL" id="JAH91565.1"/>
    </source>
</evidence>
<dbReference type="AlphaFoldDB" id="A0A0E9WPQ3"/>
<accession>A0A0E9WPQ3</accession>
<dbReference type="EMBL" id="GBXM01017012">
    <property type="protein sequence ID" value="JAH91565.1"/>
    <property type="molecule type" value="Transcribed_RNA"/>
</dbReference>